<dbReference type="PANTHER" id="PTHR12010:SF2">
    <property type="entry name" value="40S RIBOSOMAL PROTEIN S29"/>
    <property type="match status" value="1"/>
</dbReference>
<dbReference type="InterPro" id="IPR001209">
    <property type="entry name" value="Ribosomal_uS14"/>
</dbReference>
<dbReference type="InterPro" id="IPR039744">
    <property type="entry name" value="RIbosomal_uS14_euk_arc"/>
</dbReference>
<keyword evidence="2 5" id="KW-0689">Ribosomal protein</keyword>
<dbReference type="Pfam" id="PF00253">
    <property type="entry name" value="Ribosomal_S14"/>
    <property type="match status" value="1"/>
</dbReference>
<dbReference type="InterPro" id="IPR043140">
    <property type="entry name" value="Ribosomal_uS14_sf"/>
</dbReference>
<dbReference type="PANTHER" id="PTHR12010">
    <property type="entry name" value="40S RIBOSOMAL PROTEIN S29"/>
    <property type="match status" value="1"/>
</dbReference>
<comment type="similarity">
    <text evidence="1">Belongs to the universal ribosomal protein uS14 family.</text>
</comment>
<keyword evidence="3" id="KW-0687">Ribonucleoprotein</keyword>
<evidence type="ECO:0000313" key="5">
    <source>
        <dbReference type="EMBL" id="QLA09575.1"/>
    </source>
</evidence>
<proteinExistence type="evidence at transcript level"/>
<sequence length="55" mass="6512">MGFKDIWRSHPGRGRGTRRCRISGNRHGIIRKYGLMMTRREFREIAGDIGFVKYN</sequence>
<evidence type="ECO:0000256" key="4">
    <source>
        <dbReference type="SAM" id="MobiDB-lite"/>
    </source>
</evidence>
<evidence type="ECO:0000256" key="2">
    <source>
        <dbReference type="ARBA" id="ARBA00022980"/>
    </source>
</evidence>
<dbReference type="Gene3D" id="4.10.830.10">
    <property type="entry name" value="30s Ribosomal Protein S14, Chain N"/>
    <property type="match status" value="1"/>
</dbReference>
<feature type="compositionally biased region" description="Basic residues" evidence="4">
    <location>
        <begin position="10"/>
        <end position="20"/>
    </location>
</feature>
<accession>A0A7L5NVP0</accession>
<protein>
    <submittedName>
        <fullName evidence="5">40S small subunit ribosomal protein uS14</fullName>
    </submittedName>
</protein>
<name>A0A7L5NVP0_EUGGR</name>
<feature type="region of interest" description="Disordered" evidence="4">
    <location>
        <begin position="1"/>
        <end position="20"/>
    </location>
</feature>
<dbReference type="GO" id="GO:0002181">
    <property type="term" value="P:cytoplasmic translation"/>
    <property type="evidence" value="ECO:0007669"/>
    <property type="project" value="TreeGrafter"/>
</dbReference>
<dbReference type="GO" id="GO:0008270">
    <property type="term" value="F:zinc ion binding"/>
    <property type="evidence" value="ECO:0007669"/>
    <property type="project" value="InterPro"/>
</dbReference>
<evidence type="ECO:0000256" key="1">
    <source>
        <dbReference type="ARBA" id="ARBA00009083"/>
    </source>
</evidence>
<dbReference type="AlphaFoldDB" id="A0A7L5NVP0"/>
<dbReference type="EMBL" id="MT583844">
    <property type="protein sequence ID" value="QLA09575.1"/>
    <property type="molecule type" value="mRNA"/>
</dbReference>
<organism evidence="5">
    <name type="scientific">Euglena gracilis</name>
    <dbReference type="NCBI Taxonomy" id="3039"/>
    <lineage>
        <taxon>Eukaryota</taxon>
        <taxon>Discoba</taxon>
        <taxon>Euglenozoa</taxon>
        <taxon>Euglenida</taxon>
        <taxon>Spirocuta</taxon>
        <taxon>Euglenophyceae</taxon>
        <taxon>Euglenales</taxon>
        <taxon>Euglenaceae</taxon>
        <taxon>Euglena</taxon>
    </lineage>
</organism>
<dbReference type="GO" id="GO:0003735">
    <property type="term" value="F:structural constituent of ribosome"/>
    <property type="evidence" value="ECO:0007669"/>
    <property type="project" value="InterPro"/>
</dbReference>
<reference evidence="5" key="1">
    <citation type="submission" date="2020-06" db="EMBL/GenBank/DDBJ databases">
        <title>Cryo-EM structure of the highly atypical cytoplasmic ribosome of Euglena gracilis.</title>
        <authorList>
            <person name="Matzov D."/>
            <person name="Taoka M."/>
            <person name="Nobe Y."/>
            <person name="Yamauchi Y."/>
            <person name="Halfon Y."/>
            <person name="Asis N."/>
            <person name="Zimermann E."/>
            <person name="Rozenberg H."/>
            <person name="Bashan A."/>
            <person name="Bushan S."/>
            <person name="Isobe T."/>
            <person name="Gray M.W."/>
            <person name="Yonath A."/>
            <person name="Shalev-Benami M."/>
        </authorList>
    </citation>
    <scope>NUCLEOTIDE SEQUENCE</scope>
    <source>
        <strain evidence="5">Z</strain>
    </source>
</reference>
<evidence type="ECO:0000256" key="3">
    <source>
        <dbReference type="ARBA" id="ARBA00023274"/>
    </source>
</evidence>
<dbReference type="GO" id="GO:0022627">
    <property type="term" value="C:cytosolic small ribosomal subunit"/>
    <property type="evidence" value="ECO:0007669"/>
    <property type="project" value="TreeGrafter"/>
</dbReference>
<dbReference type="FunFam" id="4.10.830.10:FF:000002">
    <property type="entry name" value="40S ribosomal protein S29"/>
    <property type="match status" value="1"/>
</dbReference>